<comment type="caution">
    <text evidence="2">The sequence shown here is derived from an EMBL/GenBank/DDBJ whole genome shotgun (WGS) entry which is preliminary data.</text>
</comment>
<name>A0AA40BJG9_9PEZI</name>
<dbReference type="AlphaFoldDB" id="A0AA40BJG9"/>
<proteinExistence type="predicted"/>
<reference evidence="2" key="1">
    <citation type="submission" date="2023-06" db="EMBL/GenBank/DDBJ databases">
        <title>Genome-scale phylogeny and comparative genomics of the fungal order Sordariales.</title>
        <authorList>
            <consortium name="Lawrence Berkeley National Laboratory"/>
            <person name="Hensen N."/>
            <person name="Bonometti L."/>
            <person name="Westerberg I."/>
            <person name="Brannstrom I.O."/>
            <person name="Guillou S."/>
            <person name="Cros-Aarteil S."/>
            <person name="Calhoun S."/>
            <person name="Haridas S."/>
            <person name="Kuo A."/>
            <person name="Mondo S."/>
            <person name="Pangilinan J."/>
            <person name="Riley R."/>
            <person name="Labutti K."/>
            <person name="Andreopoulos B."/>
            <person name="Lipzen A."/>
            <person name="Chen C."/>
            <person name="Yanf M."/>
            <person name="Daum C."/>
            <person name="Ng V."/>
            <person name="Clum A."/>
            <person name="Steindorff A."/>
            <person name="Ohm R."/>
            <person name="Martin F."/>
            <person name="Silar P."/>
            <person name="Natvig D."/>
            <person name="Lalanne C."/>
            <person name="Gautier V."/>
            <person name="Ament-Velasquez S.L."/>
            <person name="Kruys A."/>
            <person name="Hutchinson M.I."/>
            <person name="Powell A.J."/>
            <person name="Barry K."/>
            <person name="Miller A.N."/>
            <person name="Grigoriev I.V."/>
            <person name="Debuchy R."/>
            <person name="Gladieux P."/>
            <person name="Thoren M.H."/>
            <person name="Johannesson H."/>
        </authorList>
    </citation>
    <scope>NUCLEOTIDE SEQUENCE</scope>
    <source>
        <strain evidence="2">CBS 540.89</strain>
    </source>
</reference>
<sequence>MNTSSTFSVRHSFLCLIEITLLAQSMPDCHSQVSKCVGTLLPVSHVLADYSVPMGCAVNLSRILSVHASLCPVHTSARR</sequence>
<feature type="signal peptide" evidence="1">
    <location>
        <begin position="1"/>
        <end position="25"/>
    </location>
</feature>
<keyword evidence="1" id="KW-0732">Signal</keyword>
<dbReference type="Proteomes" id="UP001172159">
    <property type="component" value="Unassembled WGS sequence"/>
</dbReference>
<feature type="chain" id="PRO_5041341323" description="Secreted protein" evidence="1">
    <location>
        <begin position="26"/>
        <end position="79"/>
    </location>
</feature>
<evidence type="ECO:0000313" key="2">
    <source>
        <dbReference type="EMBL" id="KAK0735389.1"/>
    </source>
</evidence>
<evidence type="ECO:0000313" key="3">
    <source>
        <dbReference type="Proteomes" id="UP001172159"/>
    </source>
</evidence>
<protein>
    <recommendedName>
        <fullName evidence="4">Secreted protein</fullName>
    </recommendedName>
</protein>
<evidence type="ECO:0008006" key="4">
    <source>
        <dbReference type="Google" id="ProtNLM"/>
    </source>
</evidence>
<keyword evidence="3" id="KW-1185">Reference proteome</keyword>
<accession>A0AA40BJG9</accession>
<dbReference type="EMBL" id="JAUKTV010000007">
    <property type="protein sequence ID" value="KAK0735389.1"/>
    <property type="molecule type" value="Genomic_DNA"/>
</dbReference>
<evidence type="ECO:0000256" key="1">
    <source>
        <dbReference type="SAM" id="SignalP"/>
    </source>
</evidence>
<organism evidence="2 3">
    <name type="scientific">Apiosordaria backusii</name>
    <dbReference type="NCBI Taxonomy" id="314023"/>
    <lineage>
        <taxon>Eukaryota</taxon>
        <taxon>Fungi</taxon>
        <taxon>Dikarya</taxon>
        <taxon>Ascomycota</taxon>
        <taxon>Pezizomycotina</taxon>
        <taxon>Sordariomycetes</taxon>
        <taxon>Sordariomycetidae</taxon>
        <taxon>Sordariales</taxon>
        <taxon>Lasiosphaeriaceae</taxon>
        <taxon>Apiosordaria</taxon>
    </lineage>
</organism>
<gene>
    <name evidence="2" type="ORF">B0T21DRAFT_367637</name>
</gene>